<comment type="caution">
    <text evidence="4">The sequence shown here is derived from an EMBL/GenBank/DDBJ whole genome shotgun (WGS) entry which is preliminary data.</text>
</comment>
<dbReference type="Proteomes" id="UP000298493">
    <property type="component" value="Unassembled WGS sequence"/>
</dbReference>
<dbReference type="InterPro" id="IPR033467">
    <property type="entry name" value="Tesmin/TSO1-like_CXC"/>
</dbReference>
<feature type="domain" description="Tesmin/TSO1-like CXC" evidence="3">
    <location>
        <begin position="318"/>
        <end position="357"/>
    </location>
</feature>
<feature type="coiled-coil region" evidence="1">
    <location>
        <begin position="72"/>
        <end position="134"/>
    </location>
</feature>
<dbReference type="SMART" id="SM01114">
    <property type="entry name" value="CXC"/>
    <property type="match status" value="1"/>
</dbReference>
<feature type="compositionally biased region" description="Acidic residues" evidence="2">
    <location>
        <begin position="172"/>
        <end position="193"/>
    </location>
</feature>
<keyword evidence="1" id="KW-0175">Coiled coil</keyword>
<evidence type="ECO:0000256" key="2">
    <source>
        <dbReference type="SAM" id="MobiDB-lite"/>
    </source>
</evidence>
<dbReference type="EMBL" id="SNSC02000014">
    <property type="protein sequence ID" value="TID18321.1"/>
    <property type="molecule type" value="Genomic_DNA"/>
</dbReference>
<feature type="compositionally biased region" description="Basic and acidic residues" evidence="2">
    <location>
        <begin position="28"/>
        <end position="44"/>
    </location>
</feature>
<evidence type="ECO:0000313" key="5">
    <source>
        <dbReference type="Proteomes" id="UP000298493"/>
    </source>
</evidence>
<name>A0A4Z1NRK3_9PEZI</name>
<keyword evidence="5" id="KW-1185">Reference proteome</keyword>
<feature type="compositionally biased region" description="Acidic residues" evidence="2">
    <location>
        <begin position="150"/>
        <end position="160"/>
    </location>
</feature>
<evidence type="ECO:0000313" key="4">
    <source>
        <dbReference type="EMBL" id="TID18321.1"/>
    </source>
</evidence>
<feature type="region of interest" description="Disordered" evidence="2">
    <location>
        <begin position="150"/>
        <end position="263"/>
    </location>
</feature>
<dbReference type="STRING" id="86259.A0A4Z1NRK3"/>
<evidence type="ECO:0000259" key="3">
    <source>
        <dbReference type="SMART" id="SM01114"/>
    </source>
</evidence>
<organism evidence="4 5">
    <name type="scientific">Venturia nashicola</name>
    <dbReference type="NCBI Taxonomy" id="86259"/>
    <lineage>
        <taxon>Eukaryota</taxon>
        <taxon>Fungi</taxon>
        <taxon>Dikarya</taxon>
        <taxon>Ascomycota</taxon>
        <taxon>Pezizomycotina</taxon>
        <taxon>Dothideomycetes</taxon>
        <taxon>Pleosporomycetidae</taxon>
        <taxon>Venturiales</taxon>
        <taxon>Venturiaceae</taxon>
        <taxon>Venturia</taxon>
    </lineage>
</organism>
<feature type="compositionally biased region" description="Basic and acidic residues" evidence="2">
    <location>
        <begin position="52"/>
        <end position="64"/>
    </location>
</feature>
<feature type="region of interest" description="Disordered" evidence="2">
    <location>
        <begin position="1"/>
        <end position="64"/>
    </location>
</feature>
<feature type="compositionally biased region" description="Low complexity" evidence="2">
    <location>
        <begin position="1"/>
        <end position="15"/>
    </location>
</feature>
<gene>
    <name evidence="4" type="ORF">E6O75_ATG06397</name>
</gene>
<proteinExistence type="predicted"/>
<dbReference type="AlphaFoldDB" id="A0A4Z1NRK3"/>
<feature type="compositionally biased region" description="Basic and acidic residues" evidence="2">
    <location>
        <begin position="239"/>
        <end position="255"/>
    </location>
</feature>
<sequence length="540" mass="61438">MGSSSSSIVDQPSSSAFPSPGQDPESIADERPAKRARLSSEDSHSPLGHLWQELEDHKKRQQDRKALFAQKEQDLAKRQQELDQSRKILEKEYREHQARKLHHKHIDGQWKQVQKELERQAAKSRELSRLEEEQEMRKQVLELQAGQLLAEEEDISADDGNEAHPIRTEAILTEEEEENVSINGQEEEGDGEEQEKSGIKETPEADVEIATSSIAPRNTAEGEEEDEDEEAYTVTSHGRVRDMEGPNESAEKETPLVDFPSPTLNGSPKSLTGFSMFDDHFPPTVTMRSYIITGNDDTTPEYDGPKGVTQVRPKPVDIQSVRCSCRIECSARCSCFKNGLGCTASCKCKACTNLLNGIGDLFWAKRHQATPCFLGFLKNNDDLDFHTAENQEELRAVLFGVQPGNMDDAPKDELFSGHDGGEEYEELAIRWTRSRAMDENSRLEERKQVTKEIFKLGLAIDKTRYGRSFFSFCRNKWEQDSHITHCTTCGQCKDWREWHCKNCRKCTEGICKCGGVSASNKWGRRDREKIFELNRQFRKT</sequence>
<feature type="compositionally biased region" description="Acidic residues" evidence="2">
    <location>
        <begin position="221"/>
        <end position="231"/>
    </location>
</feature>
<reference evidence="4 5" key="1">
    <citation type="submission" date="2019-04" db="EMBL/GenBank/DDBJ databases">
        <title>High contiguity whole genome sequence and gene annotation resource for two Venturia nashicola isolates.</title>
        <authorList>
            <person name="Prokchorchik M."/>
            <person name="Won K."/>
            <person name="Lee Y."/>
            <person name="Choi E.D."/>
            <person name="Segonzac C."/>
            <person name="Sohn K.H."/>
        </authorList>
    </citation>
    <scope>NUCLEOTIDE SEQUENCE [LARGE SCALE GENOMIC DNA]</scope>
    <source>
        <strain evidence="4 5">PRI2</strain>
    </source>
</reference>
<accession>A0A4Z1NRK3</accession>
<feature type="compositionally biased region" description="Basic and acidic residues" evidence="2">
    <location>
        <begin position="194"/>
        <end position="203"/>
    </location>
</feature>
<dbReference type="OrthoDB" id="10012048at2759"/>
<protein>
    <recommendedName>
        <fullName evidence="3">Tesmin/TSO1-like CXC domain-containing protein</fullName>
    </recommendedName>
</protein>
<evidence type="ECO:0000256" key="1">
    <source>
        <dbReference type="SAM" id="Coils"/>
    </source>
</evidence>